<dbReference type="PANTHER" id="PTHR11059">
    <property type="entry name" value="DNA REPAIR PROTEIN RECN"/>
    <property type="match status" value="1"/>
</dbReference>
<evidence type="ECO:0000256" key="2">
    <source>
        <dbReference type="ARBA" id="ARBA00021315"/>
    </source>
</evidence>
<comment type="caution">
    <text evidence="11">The sequence shown here is derived from an EMBL/GenBank/DDBJ whole genome shotgun (WGS) entry which is preliminary data.</text>
</comment>
<evidence type="ECO:0000256" key="7">
    <source>
        <dbReference type="ARBA" id="ARBA00033408"/>
    </source>
</evidence>
<dbReference type="PANTHER" id="PTHR11059:SF0">
    <property type="entry name" value="DNA REPAIR PROTEIN RECN"/>
    <property type="match status" value="1"/>
</dbReference>
<dbReference type="SUPFAM" id="SSF52540">
    <property type="entry name" value="P-loop containing nucleoside triphosphate hydrolases"/>
    <property type="match status" value="1"/>
</dbReference>
<protein>
    <recommendedName>
        <fullName evidence="2 8">DNA repair protein RecN</fullName>
    </recommendedName>
    <alternativeName>
        <fullName evidence="7 8">Recombination protein N</fullName>
    </alternativeName>
</protein>
<evidence type="ECO:0000256" key="3">
    <source>
        <dbReference type="ARBA" id="ARBA00022741"/>
    </source>
</evidence>
<evidence type="ECO:0000259" key="10">
    <source>
        <dbReference type="Pfam" id="PF13476"/>
    </source>
</evidence>
<evidence type="ECO:0000313" key="12">
    <source>
        <dbReference type="Proteomes" id="UP001519306"/>
    </source>
</evidence>
<reference evidence="11 12" key="1">
    <citation type="submission" date="2021-03" db="EMBL/GenBank/DDBJ databases">
        <title>Genomic Encyclopedia of Type Strains, Phase IV (KMG-IV): sequencing the most valuable type-strain genomes for metagenomic binning, comparative biology and taxonomic classification.</title>
        <authorList>
            <person name="Goeker M."/>
        </authorList>
    </citation>
    <scope>NUCLEOTIDE SEQUENCE [LARGE SCALE GENOMIC DNA]</scope>
    <source>
        <strain evidence="11 12">DSM 27563</strain>
    </source>
</reference>
<keyword evidence="6 8" id="KW-0234">DNA repair</keyword>
<evidence type="ECO:0000256" key="6">
    <source>
        <dbReference type="ARBA" id="ARBA00023204"/>
    </source>
</evidence>
<comment type="similarity">
    <text evidence="1 8">Belongs to the RecN family.</text>
</comment>
<keyword evidence="12" id="KW-1185">Reference proteome</keyword>
<dbReference type="RefSeq" id="WP_210060298.1">
    <property type="nucleotide sequence ID" value="NZ_JAGGLJ010000004.1"/>
</dbReference>
<evidence type="ECO:0000256" key="4">
    <source>
        <dbReference type="ARBA" id="ARBA00022763"/>
    </source>
</evidence>
<dbReference type="Gene3D" id="3.40.50.300">
    <property type="entry name" value="P-loop containing nucleotide triphosphate hydrolases"/>
    <property type="match status" value="2"/>
</dbReference>
<evidence type="ECO:0000256" key="8">
    <source>
        <dbReference type="PIRNR" id="PIRNR003128"/>
    </source>
</evidence>
<keyword evidence="3" id="KW-0547">Nucleotide-binding</keyword>
<keyword evidence="5" id="KW-0067">ATP-binding</keyword>
<keyword evidence="9" id="KW-0175">Coiled coil</keyword>
<evidence type="ECO:0000313" key="11">
    <source>
        <dbReference type="EMBL" id="MBP2024992.1"/>
    </source>
</evidence>
<evidence type="ECO:0000256" key="5">
    <source>
        <dbReference type="ARBA" id="ARBA00022840"/>
    </source>
</evidence>
<dbReference type="CDD" id="cd03241">
    <property type="entry name" value="ABC_RecN"/>
    <property type="match status" value="2"/>
</dbReference>
<organism evidence="11 12">
    <name type="scientific">Peptoniphilus stercorisuis</name>
    <dbReference type="NCBI Taxonomy" id="1436965"/>
    <lineage>
        <taxon>Bacteria</taxon>
        <taxon>Bacillati</taxon>
        <taxon>Bacillota</taxon>
        <taxon>Tissierellia</taxon>
        <taxon>Tissierellales</taxon>
        <taxon>Peptoniphilaceae</taxon>
        <taxon>Peptoniphilus</taxon>
    </lineage>
</organism>
<name>A0ABS4KB55_9FIRM</name>
<dbReference type="PIRSF" id="PIRSF003128">
    <property type="entry name" value="RecN"/>
    <property type="match status" value="1"/>
</dbReference>
<evidence type="ECO:0000256" key="1">
    <source>
        <dbReference type="ARBA" id="ARBA00009441"/>
    </source>
</evidence>
<feature type="coiled-coil region" evidence="9">
    <location>
        <begin position="157"/>
        <end position="201"/>
    </location>
</feature>
<sequence length="553" mass="63729">MLLELNIKNFAIIEDLKVDFEKGLNVITGETGSGKSIIIDALSIVLGQRASKDIIKTGKDYAYIEAVFSNYNNEFADILKEYGLVLEELIVISKEIKKDRPSITKINGRTITTNTLSKITNKLIDVFAQHENVSLMNSNNQKDLIDSFGDKNHLNNLEKLKESIDCLHKLEKEYDEKSLHEKDKEREIDLLKYQIEEIENASLTEEDDSETEREYKKLLNISSISKDLYESIELMRSNYDSFNIEDALDNVISNISMSIKYDDTLKSDYEELENIRYSISSILSNIEHYINSLDYNEEKLSFLENRVNTINNLKKKYGNTINDIEKYLLQIKDRLNFLENFDQELKKLEDKININRKESLDLAIKIQKQRREISDYLEENVKNELRELNIENARFKVEIKEKNLSVDGIDHIEFMISTNLGEDFKPLSKTASGGEMSRIMLGFKSIIAKKDNIPTLIFDEIDTGISGKTAQIVGNKIKKLSEDRQIIAISHLPQIVSLADAHYLIEKEEKENHTTSNIEKLNENRKVEELARLIGGYDITETALKAAREMLLK</sequence>
<proteinExistence type="inferred from homology"/>
<evidence type="ECO:0000256" key="9">
    <source>
        <dbReference type="SAM" id="Coils"/>
    </source>
</evidence>
<comment type="function">
    <text evidence="8">May be involved in recombinational repair of damaged DNA.</text>
</comment>
<feature type="coiled-coil region" evidence="9">
    <location>
        <begin position="338"/>
        <end position="405"/>
    </location>
</feature>
<dbReference type="Proteomes" id="UP001519306">
    <property type="component" value="Unassembled WGS sequence"/>
</dbReference>
<dbReference type="Pfam" id="PF13476">
    <property type="entry name" value="AAA_23"/>
    <property type="match status" value="1"/>
</dbReference>
<dbReference type="InterPro" id="IPR004604">
    <property type="entry name" value="DNA_recomb/repair_RecN"/>
</dbReference>
<dbReference type="NCBIfam" id="TIGR00634">
    <property type="entry name" value="recN"/>
    <property type="match status" value="1"/>
</dbReference>
<feature type="domain" description="Rad50/SbcC-type AAA" evidence="10">
    <location>
        <begin position="5"/>
        <end position="200"/>
    </location>
</feature>
<keyword evidence="4 8" id="KW-0227">DNA damage</keyword>
<gene>
    <name evidence="11" type="ORF">J2Z71_000517</name>
</gene>
<dbReference type="InterPro" id="IPR038729">
    <property type="entry name" value="Rad50/SbcC_AAA"/>
</dbReference>
<dbReference type="InterPro" id="IPR027417">
    <property type="entry name" value="P-loop_NTPase"/>
</dbReference>
<accession>A0ABS4KB55</accession>
<dbReference type="EMBL" id="JAGGLJ010000004">
    <property type="protein sequence ID" value="MBP2024992.1"/>
    <property type="molecule type" value="Genomic_DNA"/>
</dbReference>